<organism evidence="2 3">
    <name type="scientific">Limulus polyphemus</name>
    <name type="common">Atlantic horseshoe crab</name>
    <dbReference type="NCBI Taxonomy" id="6850"/>
    <lineage>
        <taxon>Eukaryota</taxon>
        <taxon>Metazoa</taxon>
        <taxon>Ecdysozoa</taxon>
        <taxon>Arthropoda</taxon>
        <taxon>Chelicerata</taxon>
        <taxon>Merostomata</taxon>
        <taxon>Xiphosura</taxon>
        <taxon>Limulidae</taxon>
        <taxon>Limulus</taxon>
    </lineage>
</organism>
<dbReference type="RefSeq" id="XP_022236201.1">
    <property type="nucleotide sequence ID" value="XM_022380493.1"/>
</dbReference>
<gene>
    <name evidence="3" type="primary">LOC111083798</name>
</gene>
<feature type="compositionally biased region" description="Basic and acidic residues" evidence="1">
    <location>
        <begin position="216"/>
        <end position="234"/>
    </location>
</feature>
<evidence type="ECO:0000313" key="2">
    <source>
        <dbReference type="Proteomes" id="UP000694941"/>
    </source>
</evidence>
<proteinExistence type="predicted"/>
<sequence>MKQIALSKLETVRKLSGYLLKSSLDQDVPESVRSKLSRCDSDEWLVSGIELDSETSKPLLLDSSPFIRSKCSFYGKSRLRKVSPNYEGNIQGLEHEGNIKTNEQQLSHESIDDASNHRVSEIPFSHPYGLATHLNSTPPRKNSPVVYSSTPRIYMNGKSAGQPSSRISGEEATVTSQDKPGTNIYLTAPTVNVAGQNVLTSAVSAQHPAVDSCGSHLEKQTRESKNTQQQKERLPDDELLTLNAINSSSKNREILGLSVLDKSINLPRSRYSLACLPISVAERRPRTRSLSKEEPYNILDRDKTTAFGKVSQQQFDVSSQRRHVNTLSVSNKSSQTPAVPLFSSSLRTVNPKVRSSKNSRYENTADFRGTKTRRESSPCSQLHFV</sequence>
<keyword evidence="2" id="KW-1185">Reference proteome</keyword>
<evidence type="ECO:0000256" key="1">
    <source>
        <dbReference type="SAM" id="MobiDB-lite"/>
    </source>
</evidence>
<accession>A0ABM1RXU6</accession>
<evidence type="ECO:0000313" key="3">
    <source>
        <dbReference type="RefSeq" id="XP_022236201.1"/>
    </source>
</evidence>
<feature type="region of interest" description="Disordered" evidence="1">
    <location>
        <begin position="210"/>
        <end position="234"/>
    </location>
</feature>
<dbReference type="GeneID" id="111083798"/>
<feature type="region of interest" description="Disordered" evidence="1">
    <location>
        <begin position="353"/>
        <end position="385"/>
    </location>
</feature>
<reference evidence="3" key="1">
    <citation type="submission" date="2025-08" db="UniProtKB">
        <authorList>
            <consortium name="RefSeq"/>
        </authorList>
    </citation>
    <scope>IDENTIFICATION</scope>
    <source>
        <tissue evidence="3">Muscle</tissue>
    </source>
</reference>
<feature type="compositionally biased region" description="Basic and acidic residues" evidence="1">
    <location>
        <begin position="359"/>
        <end position="376"/>
    </location>
</feature>
<protein>
    <submittedName>
        <fullName evidence="3">Uncharacterized protein LOC111083798</fullName>
    </submittedName>
</protein>
<name>A0ABM1RXU6_LIMPO</name>
<dbReference type="Proteomes" id="UP000694941">
    <property type="component" value="Unplaced"/>
</dbReference>
<feature type="region of interest" description="Disordered" evidence="1">
    <location>
        <begin position="157"/>
        <end position="181"/>
    </location>
</feature>
<feature type="compositionally biased region" description="Polar residues" evidence="1">
    <location>
        <begin position="159"/>
        <end position="180"/>
    </location>
</feature>